<dbReference type="PROSITE" id="PS51819">
    <property type="entry name" value="VOC"/>
    <property type="match status" value="2"/>
</dbReference>
<evidence type="ECO:0000313" key="2">
    <source>
        <dbReference type="EMBL" id="MFC4033682.1"/>
    </source>
</evidence>
<reference evidence="3" key="1">
    <citation type="journal article" date="2019" name="Int. J. Syst. Evol. Microbiol.">
        <title>The Global Catalogue of Microorganisms (GCM) 10K type strain sequencing project: providing services to taxonomists for standard genome sequencing and annotation.</title>
        <authorList>
            <consortium name="The Broad Institute Genomics Platform"/>
            <consortium name="The Broad Institute Genome Sequencing Center for Infectious Disease"/>
            <person name="Wu L."/>
            <person name="Ma J."/>
        </authorList>
    </citation>
    <scope>NUCLEOTIDE SEQUENCE [LARGE SCALE GENOMIC DNA]</scope>
    <source>
        <strain evidence="3">CGMCC 4.7237</strain>
    </source>
</reference>
<comment type="caution">
    <text evidence="2">The sequence shown here is derived from an EMBL/GenBank/DDBJ whole genome shotgun (WGS) entry which is preliminary data.</text>
</comment>
<dbReference type="InterPro" id="IPR037523">
    <property type="entry name" value="VOC_core"/>
</dbReference>
<dbReference type="InterPro" id="IPR052164">
    <property type="entry name" value="Anthracycline_SecMetBiosynth"/>
</dbReference>
<gene>
    <name evidence="2" type="ORF">ACFO3J_19660</name>
</gene>
<proteinExistence type="predicted"/>
<dbReference type="RefSeq" id="WP_386430762.1">
    <property type="nucleotide sequence ID" value="NZ_JBHSBB010000013.1"/>
</dbReference>
<dbReference type="InterPro" id="IPR004360">
    <property type="entry name" value="Glyas_Fos-R_dOase_dom"/>
</dbReference>
<evidence type="ECO:0000259" key="1">
    <source>
        <dbReference type="PROSITE" id="PS51819"/>
    </source>
</evidence>
<dbReference type="PANTHER" id="PTHR33993">
    <property type="entry name" value="GLYOXALASE-RELATED"/>
    <property type="match status" value="1"/>
</dbReference>
<dbReference type="Proteomes" id="UP001595765">
    <property type="component" value="Unassembled WGS sequence"/>
</dbReference>
<feature type="domain" description="VOC" evidence="1">
    <location>
        <begin position="136"/>
        <end position="258"/>
    </location>
</feature>
<evidence type="ECO:0000313" key="3">
    <source>
        <dbReference type="Proteomes" id="UP001595765"/>
    </source>
</evidence>
<protein>
    <submittedName>
        <fullName evidence="2">VOC family protein</fullName>
    </submittedName>
</protein>
<dbReference type="EMBL" id="JBHSBB010000013">
    <property type="protein sequence ID" value="MFC4033682.1"/>
    <property type="molecule type" value="Genomic_DNA"/>
</dbReference>
<feature type="domain" description="VOC" evidence="1">
    <location>
        <begin position="10"/>
        <end position="123"/>
    </location>
</feature>
<organism evidence="2 3">
    <name type="scientific">Streptomyces polygonati</name>
    <dbReference type="NCBI Taxonomy" id="1617087"/>
    <lineage>
        <taxon>Bacteria</taxon>
        <taxon>Bacillati</taxon>
        <taxon>Actinomycetota</taxon>
        <taxon>Actinomycetes</taxon>
        <taxon>Kitasatosporales</taxon>
        <taxon>Streptomycetaceae</taxon>
        <taxon>Streptomyces</taxon>
    </lineage>
</organism>
<dbReference type="Pfam" id="PF00903">
    <property type="entry name" value="Glyoxalase"/>
    <property type="match status" value="2"/>
</dbReference>
<accession>A0ABV8HNT9</accession>
<keyword evidence="3" id="KW-1185">Reference proteome</keyword>
<dbReference type="PANTHER" id="PTHR33993:SF10">
    <property type="entry name" value="CONSERVED PROTEIN"/>
    <property type="match status" value="1"/>
</dbReference>
<dbReference type="SUPFAM" id="SSF54593">
    <property type="entry name" value="Glyoxalase/Bleomycin resistance protein/Dihydroxybiphenyl dioxygenase"/>
    <property type="match status" value="2"/>
</dbReference>
<dbReference type="InterPro" id="IPR029068">
    <property type="entry name" value="Glyas_Bleomycin-R_OHBP_Dase"/>
</dbReference>
<dbReference type="CDD" id="cd07247">
    <property type="entry name" value="SgaA_N_like"/>
    <property type="match status" value="2"/>
</dbReference>
<dbReference type="Gene3D" id="3.10.180.10">
    <property type="entry name" value="2,3-Dihydroxybiphenyl 1,2-Dioxygenase, domain 1"/>
    <property type="match status" value="2"/>
</dbReference>
<name>A0ABV8HNT9_9ACTN</name>
<sequence length="263" mass="27953">MLTSDYVPGAPSWIDLGSRDIESAAAFYKALFDWDFRSAGPEAGGYGMFQLAGQTVAAMGPLQGDNAKPAWIVYFETSDADATTKAVEQAGGSVRFAPMDVFDKGRLAGFTDPDGADFAVWQPGTVKGLERVGGGALCWTELYTTNAEQAKRFYDSVFDWDYEDMPLPDGAGNYVVVSRSGGGQEGSHGGIMQLGTEMLPDGFGYWQPYFAVADCDAVAAIAVEKGGAVLMPCTDMEGVGRMALLKDPEGAFFALLTPSESMS</sequence>